<dbReference type="RefSeq" id="WP_168834827.1">
    <property type="nucleotide sequence ID" value="NZ_JABAIK010000002.1"/>
</dbReference>
<reference evidence="3 4" key="1">
    <citation type="submission" date="2020-04" db="EMBL/GenBank/DDBJ databases">
        <title>Vibrio sp. SM6, a novel species isolated from seawater.</title>
        <authorList>
            <person name="Wang X."/>
        </authorList>
    </citation>
    <scope>NUCLEOTIDE SEQUENCE [LARGE SCALE GENOMIC DNA]</scope>
    <source>
        <strain evidence="3 4">SM6</strain>
    </source>
</reference>
<accession>A0A7X8TND4</accession>
<evidence type="ECO:0000256" key="1">
    <source>
        <dbReference type="ARBA" id="ARBA00010751"/>
    </source>
</evidence>
<dbReference type="Pfam" id="PF01906">
    <property type="entry name" value="YbjQ_1"/>
    <property type="match status" value="1"/>
</dbReference>
<evidence type="ECO:0000313" key="3">
    <source>
        <dbReference type="EMBL" id="NLS11714.1"/>
    </source>
</evidence>
<proteinExistence type="inferred from homology"/>
<dbReference type="InterPro" id="IPR035439">
    <property type="entry name" value="UPF0145_dom_sf"/>
</dbReference>
<dbReference type="PANTHER" id="PTHR34068">
    <property type="entry name" value="UPF0145 PROTEIN YBJQ"/>
    <property type="match status" value="1"/>
</dbReference>
<dbReference type="PANTHER" id="PTHR34068:SF1">
    <property type="entry name" value="UPF0145 PROTEIN YBJQ"/>
    <property type="match status" value="1"/>
</dbReference>
<dbReference type="Gene3D" id="3.30.110.70">
    <property type="entry name" value="Hypothetical protein apc22750. Chain B"/>
    <property type="match status" value="1"/>
</dbReference>
<dbReference type="HAMAP" id="MF_00338">
    <property type="entry name" value="UPF0145"/>
    <property type="match status" value="1"/>
</dbReference>
<evidence type="ECO:0000313" key="4">
    <source>
        <dbReference type="Proteomes" id="UP000535589"/>
    </source>
</evidence>
<protein>
    <recommendedName>
        <fullName evidence="2">UPF0145 protein HGP28_02275</fullName>
    </recommendedName>
</protein>
<comment type="similarity">
    <text evidence="1 2">Belongs to the UPF0145 family.</text>
</comment>
<organism evidence="3 4">
    <name type="scientific">Vibrio agarilyticus</name>
    <dbReference type="NCBI Taxonomy" id="2726741"/>
    <lineage>
        <taxon>Bacteria</taxon>
        <taxon>Pseudomonadati</taxon>
        <taxon>Pseudomonadota</taxon>
        <taxon>Gammaproteobacteria</taxon>
        <taxon>Vibrionales</taxon>
        <taxon>Vibrionaceae</taxon>
        <taxon>Vibrio</taxon>
    </lineage>
</organism>
<dbReference type="AlphaFoldDB" id="A0A7X8TND4"/>
<dbReference type="SUPFAM" id="SSF117782">
    <property type="entry name" value="YbjQ-like"/>
    <property type="match status" value="1"/>
</dbReference>
<dbReference type="EMBL" id="JABAIK010000002">
    <property type="protein sequence ID" value="NLS11714.1"/>
    <property type="molecule type" value="Genomic_DNA"/>
</dbReference>
<sequence>MGLFSTTFKFGYRGDEYIAFSDSIPEGFKVVFQYGRDGNGIYEGQPVRIKADYEEEALERFNVGAKAEHQKWLERLAAVPLSEKEAAELQLRQQEERRKRKDAVANIMTSTTSELVTNAVITENKGVITTSLVVGINALKDIAANFRDVFGGKSATYTNELVKAKQEALDELKLAAVDMGCNAIIGVAFDVETISTGSSVNMMMINVTGTAVKANTN</sequence>
<keyword evidence="4" id="KW-1185">Reference proteome</keyword>
<dbReference type="Proteomes" id="UP000535589">
    <property type="component" value="Unassembled WGS sequence"/>
</dbReference>
<name>A0A7X8TND4_9VIBR</name>
<comment type="caution">
    <text evidence="3">The sequence shown here is derived from an EMBL/GenBank/DDBJ whole genome shotgun (WGS) entry which is preliminary data.</text>
</comment>
<gene>
    <name evidence="3" type="ORF">HGP28_02275</name>
</gene>
<evidence type="ECO:0000256" key="2">
    <source>
        <dbReference type="HAMAP-Rule" id="MF_00338"/>
    </source>
</evidence>
<dbReference type="InterPro" id="IPR002765">
    <property type="entry name" value="UPF0145_YbjQ-like"/>
</dbReference>